<evidence type="ECO:0000256" key="1">
    <source>
        <dbReference type="ARBA" id="ARBA00004429"/>
    </source>
</evidence>
<comment type="similarity">
    <text evidence="2 9">Belongs to the GSP F family.</text>
</comment>
<evidence type="ECO:0000313" key="13">
    <source>
        <dbReference type="Proteomes" id="UP001139701"/>
    </source>
</evidence>
<dbReference type="PROSITE" id="PS00874">
    <property type="entry name" value="T2SP_F"/>
    <property type="match status" value="1"/>
</dbReference>
<dbReference type="PANTHER" id="PTHR30012">
    <property type="entry name" value="GENERAL SECRETION PATHWAY PROTEIN"/>
    <property type="match status" value="1"/>
</dbReference>
<reference evidence="12" key="1">
    <citation type="submission" date="2022-02" db="EMBL/GenBank/DDBJ databases">
        <title>Acinetobacter A3.8 sp. nov., isolated from Sediment (Zhairuo Island).</title>
        <authorList>
            <person name="Zheng K."/>
        </authorList>
    </citation>
    <scope>NUCLEOTIDE SEQUENCE</scope>
    <source>
        <strain evidence="12">A3.8</strain>
    </source>
</reference>
<evidence type="ECO:0000256" key="9">
    <source>
        <dbReference type="RuleBase" id="RU003923"/>
    </source>
</evidence>
<organism evidence="12 13">
    <name type="scientific">Acinetobacter sedimenti</name>
    <dbReference type="NCBI Taxonomy" id="2919922"/>
    <lineage>
        <taxon>Bacteria</taxon>
        <taxon>Pseudomonadati</taxon>
        <taxon>Pseudomonadota</taxon>
        <taxon>Gammaproteobacteria</taxon>
        <taxon>Moraxellales</taxon>
        <taxon>Moraxellaceae</taxon>
        <taxon>Acinetobacter</taxon>
    </lineage>
</organism>
<comment type="subcellular location">
    <subcellularLocation>
        <location evidence="1 9">Cell inner membrane</location>
        <topology evidence="1 9">Multi-pass membrane protein</topology>
    </subcellularLocation>
</comment>
<feature type="transmembrane region" description="Helical" evidence="10">
    <location>
        <begin position="382"/>
        <end position="402"/>
    </location>
</feature>
<protein>
    <submittedName>
        <fullName evidence="12">Type II secretion system F family protein</fullName>
    </submittedName>
</protein>
<dbReference type="GO" id="GO:0015628">
    <property type="term" value="P:protein secretion by the type II secretion system"/>
    <property type="evidence" value="ECO:0007669"/>
    <property type="project" value="TreeGrafter"/>
</dbReference>
<evidence type="ECO:0000256" key="8">
    <source>
        <dbReference type="ARBA" id="ARBA00023136"/>
    </source>
</evidence>
<evidence type="ECO:0000256" key="5">
    <source>
        <dbReference type="ARBA" id="ARBA00022519"/>
    </source>
</evidence>
<keyword evidence="6 9" id="KW-0812">Transmembrane</keyword>
<accession>A0A9X2B5Z0</accession>
<evidence type="ECO:0000256" key="2">
    <source>
        <dbReference type="ARBA" id="ARBA00005745"/>
    </source>
</evidence>
<feature type="domain" description="Type II secretion system protein GspF" evidence="11">
    <location>
        <begin position="75"/>
        <end position="198"/>
    </location>
</feature>
<feature type="domain" description="Type II secretion system protein GspF" evidence="11">
    <location>
        <begin position="280"/>
        <end position="401"/>
    </location>
</feature>
<evidence type="ECO:0000256" key="4">
    <source>
        <dbReference type="ARBA" id="ARBA00022475"/>
    </source>
</evidence>
<evidence type="ECO:0000256" key="6">
    <source>
        <dbReference type="ARBA" id="ARBA00022692"/>
    </source>
</evidence>
<keyword evidence="3 9" id="KW-0813">Transport</keyword>
<dbReference type="AlphaFoldDB" id="A0A9X2B5Z0"/>
<evidence type="ECO:0000313" key="12">
    <source>
        <dbReference type="EMBL" id="MCJ8145537.1"/>
    </source>
</evidence>
<dbReference type="RefSeq" id="WP_241570253.1">
    <property type="nucleotide sequence ID" value="NZ_JAKUML010000002.1"/>
</dbReference>
<evidence type="ECO:0000256" key="7">
    <source>
        <dbReference type="ARBA" id="ARBA00022989"/>
    </source>
</evidence>
<dbReference type="Gene3D" id="1.20.81.30">
    <property type="entry name" value="Type II secretion system (T2SS), domain F"/>
    <property type="match status" value="2"/>
</dbReference>
<keyword evidence="4" id="KW-1003">Cell membrane</keyword>
<dbReference type="FunFam" id="1.20.81.30:FF:000001">
    <property type="entry name" value="Type II secretion system protein F"/>
    <property type="match status" value="2"/>
</dbReference>
<keyword evidence="13" id="KW-1185">Reference proteome</keyword>
<dbReference type="InterPro" id="IPR018076">
    <property type="entry name" value="T2SS_GspF_dom"/>
</dbReference>
<evidence type="ECO:0000259" key="11">
    <source>
        <dbReference type="Pfam" id="PF00482"/>
    </source>
</evidence>
<evidence type="ECO:0000256" key="3">
    <source>
        <dbReference type="ARBA" id="ARBA00022448"/>
    </source>
</evidence>
<dbReference type="PRINTS" id="PR00812">
    <property type="entry name" value="BCTERIALGSPF"/>
</dbReference>
<proteinExistence type="inferred from homology"/>
<sequence length="410" mass="45283">MAVKKAQMMPTFTYEGVDRKGLKIKGDLPAKNIALAKVTLRKQGITVRKIVQKREIEFLNKMFKKKVTTLDITIFTRQLATMMKAGVPLVQSFEIVAEGLENPAIREVVLGIKGEVEGGNTFAGALRKYPKYFDNLFCSLVESGEQSGALETMLDRVAIYKEKSELLKQKIKKAMKYPISVIVVAIIVTIILMVKVVPVFEELFSSFGADLPAFTKLVVNMSGWVQNYWFFLLLGIGATVFGFLEAKQRSKKFSDFLDRLSLKLPIFGDLVYKAIIARYSRTLATTFAAGVPLIDALESTAGATNNVIYEKAVMRIRDDVATGQQLQFSMRQTQLFPSMAVQMVAIGEESGALDAMLDKVATHFENEVDNAVDGLTSMMEPLIMAILGVLVGGLVIAMYLPIFQIGNVVG</sequence>
<dbReference type="PANTHER" id="PTHR30012:SF7">
    <property type="entry name" value="PROTEIN TRANSPORT PROTEIN HOFC HOMOLOG"/>
    <property type="match status" value="1"/>
</dbReference>
<dbReference type="EMBL" id="JAKUML010000002">
    <property type="protein sequence ID" value="MCJ8145537.1"/>
    <property type="molecule type" value="Genomic_DNA"/>
</dbReference>
<comment type="caution">
    <text evidence="12">The sequence shown here is derived from an EMBL/GenBank/DDBJ whole genome shotgun (WGS) entry which is preliminary data.</text>
</comment>
<name>A0A9X2B5Z0_9GAMM</name>
<feature type="transmembrane region" description="Helical" evidence="10">
    <location>
        <begin position="227"/>
        <end position="244"/>
    </location>
</feature>
<keyword evidence="7 10" id="KW-1133">Transmembrane helix</keyword>
<keyword evidence="8 10" id="KW-0472">Membrane</keyword>
<dbReference type="InterPro" id="IPR003004">
    <property type="entry name" value="GspF/PilC"/>
</dbReference>
<keyword evidence="5" id="KW-0997">Cell inner membrane</keyword>
<dbReference type="Pfam" id="PF00482">
    <property type="entry name" value="T2SSF"/>
    <property type="match status" value="2"/>
</dbReference>
<dbReference type="Proteomes" id="UP001139701">
    <property type="component" value="Unassembled WGS sequence"/>
</dbReference>
<dbReference type="InterPro" id="IPR001992">
    <property type="entry name" value="T2SS_GspF/T4SS_PilC_CS"/>
</dbReference>
<evidence type="ECO:0000256" key="10">
    <source>
        <dbReference type="SAM" id="Phobius"/>
    </source>
</evidence>
<dbReference type="InterPro" id="IPR042094">
    <property type="entry name" value="T2SS_GspF_sf"/>
</dbReference>
<dbReference type="GO" id="GO:0005886">
    <property type="term" value="C:plasma membrane"/>
    <property type="evidence" value="ECO:0007669"/>
    <property type="project" value="UniProtKB-SubCell"/>
</dbReference>
<feature type="transmembrane region" description="Helical" evidence="10">
    <location>
        <begin position="177"/>
        <end position="197"/>
    </location>
</feature>
<gene>
    <name evidence="12" type="ORF">MKI79_01175</name>
</gene>